<dbReference type="EMBL" id="JAMTCG010000002">
    <property type="protein sequence ID" value="MCP2159845.1"/>
    <property type="molecule type" value="Genomic_DNA"/>
</dbReference>
<reference evidence="2 3" key="1">
    <citation type="submission" date="2022-06" db="EMBL/GenBank/DDBJ databases">
        <title>Genomic Encyclopedia of Archaeal and Bacterial Type Strains, Phase II (KMG-II): from individual species to whole genera.</title>
        <authorList>
            <person name="Goeker M."/>
        </authorList>
    </citation>
    <scope>NUCLEOTIDE SEQUENCE [LARGE SCALE GENOMIC DNA]</scope>
    <source>
        <strain evidence="2 3">DSM 45037</strain>
    </source>
</reference>
<evidence type="ECO:0000313" key="2">
    <source>
        <dbReference type="EMBL" id="MCP2159845.1"/>
    </source>
</evidence>
<evidence type="ECO:0000313" key="3">
    <source>
        <dbReference type="Proteomes" id="UP001205740"/>
    </source>
</evidence>
<sequence>MIRAMDVFRTPDERFDDLPGWDFPPQYVDVDGLRIHHVDVAPDGPPTGGPIVLFHGEPTWSYLYRRMIRPLAAAGHRVIAHDHAGFGRSDKPTDRDWYSFDRHSAIADAVLDHLEVTDATVVVQDWGGPIGLRWATEHRDRVANLVIMNTGLFSGRVSRGFLAWRDFAAKNPDLPVGRIIQGATVTDVPAEVIAAYDAPFPTVESKAGAAQFPLLVPVEESDPGAEVLRGVADVLSRWEVPTLLAFSDSDPVFPHPKSGQVFTDLIPTAGEQVTVAGAAHFLQEDKGEEIAAHIVGFLHEGGV</sequence>
<feature type="domain" description="AB hydrolase-1" evidence="1">
    <location>
        <begin position="50"/>
        <end position="161"/>
    </location>
</feature>
<dbReference type="Proteomes" id="UP001205740">
    <property type="component" value="Unassembled WGS sequence"/>
</dbReference>
<dbReference type="InterPro" id="IPR029058">
    <property type="entry name" value="AB_hydrolase_fold"/>
</dbReference>
<gene>
    <name evidence="2" type="ORF">LX12_001024</name>
</gene>
<dbReference type="NCBIfam" id="NF002043">
    <property type="entry name" value="PRK00870.1"/>
    <property type="match status" value="1"/>
</dbReference>
<evidence type="ECO:0000259" key="1">
    <source>
        <dbReference type="Pfam" id="PF00561"/>
    </source>
</evidence>
<keyword evidence="3" id="KW-1185">Reference proteome</keyword>
<dbReference type="InterPro" id="IPR000073">
    <property type="entry name" value="AB_hydrolase_1"/>
</dbReference>
<dbReference type="Gene3D" id="3.40.50.1820">
    <property type="entry name" value="alpha/beta hydrolase"/>
    <property type="match status" value="1"/>
</dbReference>
<dbReference type="PANTHER" id="PTHR43194">
    <property type="entry name" value="HYDROLASE ALPHA/BETA FOLD FAMILY"/>
    <property type="match status" value="1"/>
</dbReference>
<dbReference type="PANTHER" id="PTHR43194:SF2">
    <property type="entry name" value="PEROXISOMAL MEMBRANE PROTEIN LPX1"/>
    <property type="match status" value="1"/>
</dbReference>
<dbReference type="Pfam" id="PF00561">
    <property type="entry name" value="Abhydrolase_1"/>
    <property type="match status" value="1"/>
</dbReference>
<name>A0ABT1GXY8_9NOCA</name>
<comment type="caution">
    <text evidence="2">The sequence shown here is derived from an EMBL/GenBank/DDBJ whole genome shotgun (WGS) entry which is preliminary data.</text>
</comment>
<dbReference type="InterPro" id="IPR000639">
    <property type="entry name" value="Epox_hydrolase-like"/>
</dbReference>
<dbReference type="InterPro" id="IPR050228">
    <property type="entry name" value="Carboxylesterase_BioH"/>
</dbReference>
<accession>A0ABT1GXY8</accession>
<dbReference type="PRINTS" id="PR00412">
    <property type="entry name" value="EPOXHYDRLASE"/>
</dbReference>
<organism evidence="2 3">
    <name type="scientific">Williamsia serinedens</name>
    <dbReference type="NCBI Taxonomy" id="391736"/>
    <lineage>
        <taxon>Bacteria</taxon>
        <taxon>Bacillati</taxon>
        <taxon>Actinomycetota</taxon>
        <taxon>Actinomycetes</taxon>
        <taxon>Mycobacteriales</taxon>
        <taxon>Nocardiaceae</taxon>
        <taxon>Williamsia</taxon>
    </lineage>
</organism>
<dbReference type="SUPFAM" id="SSF53474">
    <property type="entry name" value="alpha/beta-Hydrolases"/>
    <property type="match status" value="1"/>
</dbReference>
<dbReference type="PRINTS" id="PR00111">
    <property type="entry name" value="ABHYDROLASE"/>
</dbReference>
<proteinExistence type="predicted"/>
<protein>
    <submittedName>
        <fullName evidence="2">Haloalkane dehalogenase</fullName>
    </submittedName>
</protein>